<dbReference type="InterPro" id="IPR022553">
    <property type="entry name" value="DUF2645"/>
</dbReference>
<evidence type="ECO:0000313" key="2">
    <source>
        <dbReference type="EMBL" id="MFJ5430524.1"/>
    </source>
</evidence>
<dbReference type="Proteomes" id="UP001617689">
    <property type="component" value="Unassembled WGS sequence"/>
</dbReference>
<keyword evidence="1" id="KW-0472">Membrane</keyword>
<dbReference type="RefSeq" id="WP_349881829.1">
    <property type="nucleotide sequence ID" value="NZ_JBEHFJ010000007.1"/>
</dbReference>
<keyword evidence="3" id="KW-1185">Reference proteome</keyword>
<sequence length="40" mass="4944">MIIPLSIPFLFIKRSIARTTTYSMILLYYLWSFYLRFNFC</sequence>
<accession>A0ABW8GCU5</accession>
<keyword evidence="1" id="KW-1133">Transmembrane helix</keyword>
<gene>
    <name evidence="2" type="ORF">ACIPUP_15340</name>
</gene>
<evidence type="ECO:0000313" key="3">
    <source>
        <dbReference type="Proteomes" id="UP001617689"/>
    </source>
</evidence>
<feature type="transmembrane region" description="Helical" evidence="1">
    <location>
        <begin position="21"/>
        <end position="39"/>
    </location>
</feature>
<organism evidence="2 3">
    <name type="scientific">Pectobacterium actinidiae</name>
    <dbReference type="NCBI Taxonomy" id="1507808"/>
    <lineage>
        <taxon>Bacteria</taxon>
        <taxon>Pseudomonadati</taxon>
        <taxon>Pseudomonadota</taxon>
        <taxon>Gammaproteobacteria</taxon>
        <taxon>Enterobacterales</taxon>
        <taxon>Pectobacteriaceae</taxon>
        <taxon>Pectobacterium</taxon>
    </lineage>
</organism>
<dbReference type="Pfam" id="PF10840">
    <property type="entry name" value="DUF2645"/>
    <property type="match status" value="1"/>
</dbReference>
<name>A0ABW8GCU5_9GAMM</name>
<protein>
    <submittedName>
        <fullName evidence="2">DUF2645 family protein</fullName>
    </submittedName>
</protein>
<reference evidence="2 3" key="1">
    <citation type="submission" date="2024-10" db="EMBL/GenBank/DDBJ databases">
        <authorList>
            <person name="Lu C.-H."/>
        </authorList>
    </citation>
    <scope>NUCLEOTIDE SEQUENCE [LARGE SCALE GENOMIC DNA]</scope>
    <source>
        <strain evidence="2 3">22ZTDG03-2</strain>
    </source>
</reference>
<keyword evidence="1" id="KW-0812">Transmembrane</keyword>
<dbReference type="EMBL" id="JBIXLL010000009">
    <property type="protein sequence ID" value="MFJ5430524.1"/>
    <property type="molecule type" value="Genomic_DNA"/>
</dbReference>
<evidence type="ECO:0000256" key="1">
    <source>
        <dbReference type="SAM" id="Phobius"/>
    </source>
</evidence>
<proteinExistence type="predicted"/>
<comment type="caution">
    <text evidence="2">The sequence shown here is derived from an EMBL/GenBank/DDBJ whole genome shotgun (WGS) entry which is preliminary data.</text>
</comment>